<evidence type="ECO:0000313" key="2">
    <source>
        <dbReference type="Proteomes" id="UP000286287"/>
    </source>
</evidence>
<gene>
    <name evidence="1" type="ORF">D3875_18335</name>
</gene>
<protein>
    <submittedName>
        <fullName evidence="1">Uncharacterized protein</fullName>
    </submittedName>
</protein>
<reference evidence="1 2" key="1">
    <citation type="submission" date="2018-09" db="EMBL/GenBank/DDBJ databases">
        <authorList>
            <person name="Zhu H."/>
        </authorList>
    </citation>
    <scope>NUCLEOTIDE SEQUENCE [LARGE SCALE GENOMIC DNA]</scope>
    <source>
        <strain evidence="1 2">K2S05-167</strain>
    </source>
</reference>
<dbReference type="NCBIfam" id="NF038403">
    <property type="entry name" value="perm_prefix_1"/>
    <property type="match status" value="1"/>
</dbReference>
<sequence>MTTLTGTPAPLEAYLRRATLGLPPERREEVWNELEEHVLCRAEQLEFEGHSPEQALKLALRELGPPLRLSAAMNGVHNMPKLIAFATLTTLAVSAGLYALAQQPVPTMQIPVQTQAPRIQCVKPDDTQPHLPLVVKTGRVNCYQDNSGTQEGLYVSFSEVTKALAPTGIKAESSSDGSTLHFRTALSQPAGATYAVFKRNGESYLDANDLLGLVMYGNPFPVLVSGYEQPVFNLKNVSNIVLNGSGEQFNQRVYRNLAQTAARVFFDFSKYSEIWSYQFSEPAAQTTERLISTPFKPGEVIAAYQWKKSTPAASADGRKYLIQDIVLSLGVTDAQGNVKLKLPQDAKFTTTEPASGGNDVLLARLTNTPLSNMNSGLFLPN</sequence>
<comment type="caution">
    <text evidence="1">The sequence shown here is derived from an EMBL/GenBank/DDBJ whole genome shotgun (WGS) entry which is preliminary data.</text>
</comment>
<evidence type="ECO:0000313" key="1">
    <source>
        <dbReference type="EMBL" id="RJF73218.1"/>
    </source>
</evidence>
<dbReference type="AlphaFoldDB" id="A0A418VAR4"/>
<proteinExistence type="predicted"/>
<dbReference type="RefSeq" id="WP_119765952.1">
    <property type="nucleotide sequence ID" value="NZ_QYUJ01000014.1"/>
</dbReference>
<keyword evidence="2" id="KW-1185">Reference proteome</keyword>
<dbReference type="EMBL" id="QYUJ01000014">
    <property type="protein sequence ID" value="RJF73218.1"/>
    <property type="molecule type" value="Genomic_DNA"/>
</dbReference>
<dbReference type="OrthoDB" id="74316at2"/>
<organism evidence="1 2">
    <name type="scientific">Deinococcus cavernae</name>
    <dbReference type="NCBI Taxonomy" id="2320857"/>
    <lineage>
        <taxon>Bacteria</taxon>
        <taxon>Thermotogati</taxon>
        <taxon>Deinococcota</taxon>
        <taxon>Deinococci</taxon>
        <taxon>Deinococcales</taxon>
        <taxon>Deinococcaceae</taxon>
        <taxon>Deinococcus</taxon>
    </lineage>
</organism>
<name>A0A418VAR4_9DEIO</name>
<dbReference type="Proteomes" id="UP000286287">
    <property type="component" value="Unassembled WGS sequence"/>
</dbReference>
<dbReference type="InterPro" id="IPR047928">
    <property type="entry name" value="Perm_prefix_1"/>
</dbReference>
<accession>A0A418VAR4</accession>